<keyword evidence="1" id="KW-0472">Membrane</keyword>
<keyword evidence="1" id="KW-1133">Transmembrane helix</keyword>
<dbReference type="Gene3D" id="1.10.10.10">
    <property type="entry name" value="Winged helix-like DNA-binding domain superfamily/Winged helix DNA-binding domain"/>
    <property type="match status" value="1"/>
</dbReference>
<dbReference type="HOGENOM" id="CLU_035902_0_0_10"/>
<accession>C2G0P9</accession>
<dbReference type="InterPro" id="IPR016032">
    <property type="entry name" value="Sig_transdc_resp-reg_C-effctor"/>
</dbReference>
<organism evidence="3 4">
    <name type="scientific">Sphingobacterium spiritivorum ATCC 33300</name>
    <dbReference type="NCBI Taxonomy" id="525372"/>
    <lineage>
        <taxon>Bacteria</taxon>
        <taxon>Pseudomonadati</taxon>
        <taxon>Bacteroidota</taxon>
        <taxon>Sphingobacteriia</taxon>
        <taxon>Sphingobacteriales</taxon>
        <taxon>Sphingobacteriaceae</taxon>
        <taxon>Sphingobacterium</taxon>
    </lineage>
</organism>
<dbReference type="InterPro" id="IPR000792">
    <property type="entry name" value="Tscrpt_reg_LuxR_C"/>
</dbReference>
<dbReference type="SMART" id="SM00028">
    <property type="entry name" value="TPR"/>
    <property type="match status" value="3"/>
</dbReference>
<evidence type="ECO:0000259" key="2">
    <source>
        <dbReference type="SMART" id="SM00421"/>
    </source>
</evidence>
<evidence type="ECO:0000256" key="1">
    <source>
        <dbReference type="SAM" id="Phobius"/>
    </source>
</evidence>
<dbReference type="RefSeq" id="WP_003008894.1">
    <property type="nucleotide sequence ID" value="NZ_GG668632.1"/>
</dbReference>
<dbReference type="SUPFAM" id="SSF48452">
    <property type="entry name" value="TPR-like"/>
    <property type="match status" value="2"/>
</dbReference>
<dbReference type="Pfam" id="PF13424">
    <property type="entry name" value="TPR_12"/>
    <property type="match status" value="1"/>
</dbReference>
<dbReference type="Proteomes" id="UP000006241">
    <property type="component" value="Unassembled WGS sequence"/>
</dbReference>
<keyword evidence="1" id="KW-0812">Transmembrane</keyword>
<dbReference type="SUPFAM" id="SSF46894">
    <property type="entry name" value="C-terminal effector domain of the bipartite response regulators"/>
    <property type="match status" value="1"/>
</dbReference>
<sequence>MKLLYLLFPFLIAGFYAESQELKLQSFTTRKQQLESILATEHTLPADTSRLKTYLLPIIRQADKDRDSSLRAAYYGLMADGYALFYDDINPKSTQLYLQSIHTASVNKKPDVELWAILNYAHYLYNYRDMSAALPLFMQAIDQIGKLKQESILIPCESFRHIGYFLGTIGDYDESIVYLKRAEEYAAALSCDRAALQDNIGQYLLKKQDTVSAEMYFKKAMYTARRVNDEVRLGKAMGNMALIYQGRGQIDKAIRFVQQDLVYSTKYQSDQNTMYALILLGKLYLANHHISGAEKVISEAEKYAVAKPYFKRSEYEIVRLRLDIALMQKDVQEELIARRRLAVLDDSLANSDGDMILRQTRWLAQKERYAHNIELARQSYEKEKFKKGTYLVLVVILLIIIALIFNIFKRKNKARQDNYDKRILQLQVEKVLSDQRLLKANETMASYRSYMAEKNEQIDLLAKEIKEISKSSSASLKQQKGQLQSLLDSHLMTEENWTNFKTAFQREYPFFIQQLRKNYPELTESNQRIILLLKLGLSNKEMSNMLGVTVDAVKKSRQRLRKKLGEKSDDLFNIVFDRDTSDSDNG</sequence>
<dbReference type="GO" id="GO:0003677">
    <property type="term" value="F:DNA binding"/>
    <property type="evidence" value="ECO:0007669"/>
    <property type="project" value="InterPro"/>
</dbReference>
<feature type="transmembrane region" description="Helical" evidence="1">
    <location>
        <begin position="388"/>
        <end position="408"/>
    </location>
</feature>
<name>C2G0P9_SPHSI</name>
<feature type="domain" description="HTH luxR-type" evidence="2">
    <location>
        <begin position="519"/>
        <end position="575"/>
    </location>
</feature>
<dbReference type="SMART" id="SM00421">
    <property type="entry name" value="HTH_LUXR"/>
    <property type="match status" value="1"/>
</dbReference>
<proteinExistence type="predicted"/>
<evidence type="ECO:0000313" key="4">
    <source>
        <dbReference type="Proteomes" id="UP000006241"/>
    </source>
</evidence>
<dbReference type="EMBL" id="ACHB01000070">
    <property type="protein sequence ID" value="EEI91429.1"/>
    <property type="molecule type" value="Genomic_DNA"/>
</dbReference>
<evidence type="ECO:0000313" key="3">
    <source>
        <dbReference type="EMBL" id="EEI91429.1"/>
    </source>
</evidence>
<dbReference type="GO" id="GO:0006355">
    <property type="term" value="P:regulation of DNA-templated transcription"/>
    <property type="evidence" value="ECO:0007669"/>
    <property type="project" value="InterPro"/>
</dbReference>
<reference evidence="3 4" key="1">
    <citation type="submission" date="2009-01" db="EMBL/GenBank/DDBJ databases">
        <authorList>
            <person name="Qin X."/>
            <person name="Bachman B."/>
            <person name="Battles P."/>
            <person name="Bell A."/>
            <person name="Bess C."/>
            <person name="Bickham C."/>
            <person name="Chaboub L."/>
            <person name="Chen D."/>
            <person name="Coyle M."/>
            <person name="Deiros D.R."/>
            <person name="Dinh H."/>
            <person name="Forbes L."/>
            <person name="Fowler G."/>
            <person name="Francisco L."/>
            <person name="Fu Q."/>
            <person name="Gubbala S."/>
            <person name="Hale W."/>
            <person name="Han Y."/>
            <person name="Hemphill L."/>
            <person name="Highlander S.K."/>
            <person name="Hirani K."/>
            <person name="Hogues M."/>
            <person name="Jackson L."/>
            <person name="Jakkamsetti A."/>
            <person name="Javaid M."/>
            <person name="Jiang H."/>
            <person name="Korchina V."/>
            <person name="Kovar C."/>
            <person name="Lara F."/>
            <person name="Lee S."/>
            <person name="Mata R."/>
            <person name="Mathew T."/>
            <person name="Moen C."/>
            <person name="Morales K."/>
            <person name="Munidasa M."/>
            <person name="Nazareth L."/>
            <person name="Ngo R."/>
            <person name="Nguyen L."/>
            <person name="Okwuonu G."/>
            <person name="Ongeri F."/>
            <person name="Patil S."/>
            <person name="Petrosino J."/>
            <person name="Pham C."/>
            <person name="Pham P."/>
            <person name="Pu L.-L."/>
            <person name="Puazo M."/>
            <person name="Raj R."/>
            <person name="Reid J."/>
            <person name="Rouhana J."/>
            <person name="Saada N."/>
            <person name="Shang Y."/>
            <person name="Simmons D."/>
            <person name="Thornton R."/>
            <person name="Warren J."/>
            <person name="Weissenberger G."/>
            <person name="Zhang J."/>
            <person name="Zhang L."/>
            <person name="Zhou C."/>
            <person name="Zhu D."/>
            <person name="Muzny D."/>
            <person name="Worley K."/>
            <person name="Gibbs R."/>
        </authorList>
    </citation>
    <scope>NUCLEOTIDE SEQUENCE [LARGE SCALE GENOMIC DNA]</scope>
    <source>
        <strain evidence="3 4">ATCC 33300</strain>
    </source>
</reference>
<dbReference type="AlphaFoldDB" id="C2G0P9"/>
<gene>
    <name evidence="3" type="ORF">HMPREF0765_3149</name>
</gene>
<dbReference type="InterPro" id="IPR019734">
    <property type="entry name" value="TPR_rpt"/>
</dbReference>
<dbReference type="InterPro" id="IPR011990">
    <property type="entry name" value="TPR-like_helical_dom_sf"/>
</dbReference>
<protein>
    <submittedName>
        <fullName evidence="3">Tetratricopeptide repeat protein</fullName>
    </submittedName>
</protein>
<comment type="caution">
    <text evidence="3">The sequence shown here is derived from an EMBL/GenBank/DDBJ whole genome shotgun (WGS) entry which is preliminary data.</text>
</comment>
<dbReference type="InterPro" id="IPR036388">
    <property type="entry name" value="WH-like_DNA-bd_sf"/>
</dbReference>
<dbReference type="Gene3D" id="1.25.40.10">
    <property type="entry name" value="Tetratricopeptide repeat domain"/>
    <property type="match status" value="1"/>
</dbReference>